<gene>
    <name evidence="2" type="ORF">A2008_12915</name>
</gene>
<dbReference type="Proteomes" id="UP000178735">
    <property type="component" value="Unassembled WGS sequence"/>
</dbReference>
<protein>
    <submittedName>
        <fullName evidence="2">Uncharacterized protein</fullName>
    </submittedName>
</protein>
<comment type="caution">
    <text evidence="2">The sequence shown here is derived from an EMBL/GenBank/DDBJ whole genome shotgun (WGS) entry which is preliminary data.</text>
</comment>
<feature type="compositionally biased region" description="Polar residues" evidence="1">
    <location>
        <begin position="355"/>
        <end position="372"/>
    </location>
</feature>
<reference evidence="2 3" key="1">
    <citation type="journal article" date="2016" name="Nat. Commun.">
        <title>Thousands of microbial genomes shed light on interconnected biogeochemical processes in an aquifer system.</title>
        <authorList>
            <person name="Anantharaman K."/>
            <person name="Brown C.T."/>
            <person name="Hug L.A."/>
            <person name="Sharon I."/>
            <person name="Castelle C.J."/>
            <person name="Probst A.J."/>
            <person name="Thomas B.C."/>
            <person name="Singh A."/>
            <person name="Wilkins M.J."/>
            <person name="Karaoz U."/>
            <person name="Brodie E.L."/>
            <person name="Williams K.H."/>
            <person name="Hubbard S.S."/>
            <person name="Banfield J.F."/>
        </authorList>
    </citation>
    <scope>NUCLEOTIDE SEQUENCE [LARGE SCALE GENOMIC DNA]</scope>
</reference>
<dbReference type="Gene3D" id="1.25.10.10">
    <property type="entry name" value="Leucine-rich Repeat Variant"/>
    <property type="match status" value="2"/>
</dbReference>
<dbReference type="AlphaFoldDB" id="A0A1F7WF53"/>
<name>A0A1F7WF53_9BACT</name>
<evidence type="ECO:0000256" key="1">
    <source>
        <dbReference type="SAM" id="MobiDB-lite"/>
    </source>
</evidence>
<dbReference type="InterPro" id="IPR016024">
    <property type="entry name" value="ARM-type_fold"/>
</dbReference>
<evidence type="ECO:0000313" key="3">
    <source>
        <dbReference type="Proteomes" id="UP000178735"/>
    </source>
</evidence>
<feature type="region of interest" description="Disordered" evidence="1">
    <location>
        <begin position="437"/>
        <end position="467"/>
    </location>
</feature>
<organism evidence="2 3">
    <name type="scientific">Candidatus Wallbacteria bacterium GWC2_49_35</name>
    <dbReference type="NCBI Taxonomy" id="1817813"/>
    <lineage>
        <taxon>Bacteria</taxon>
        <taxon>Candidatus Walliibacteriota</taxon>
    </lineage>
</organism>
<evidence type="ECO:0000313" key="2">
    <source>
        <dbReference type="EMBL" id="OGM01451.1"/>
    </source>
</evidence>
<dbReference type="InterPro" id="IPR011989">
    <property type="entry name" value="ARM-like"/>
</dbReference>
<dbReference type="Pfam" id="PF13646">
    <property type="entry name" value="HEAT_2"/>
    <property type="match status" value="1"/>
</dbReference>
<accession>A0A1F7WF53</accession>
<dbReference type="PANTHER" id="PTHR12697:SF5">
    <property type="entry name" value="DEOXYHYPUSINE HYDROXYLASE"/>
    <property type="match status" value="1"/>
</dbReference>
<dbReference type="PANTHER" id="PTHR12697">
    <property type="entry name" value="PBS LYASE HEAT-LIKE PROTEIN"/>
    <property type="match status" value="1"/>
</dbReference>
<proteinExistence type="predicted"/>
<dbReference type="SUPFAM" id="SSF48371">
    <property type="entry name" value="ARM repeat"/>
    <property type="match status" value="1"/>
</dbReference>
<dbReference type="SMART" id="SM00567">
    <property type="entry name" value="EZ_HEAT"/>
    <property type="match status" value="2"/>
</dbReference>
<dbReference type="EMBL" id="MGFH01000236">
    <property type="protein sequence ID" value="OGM01451.1"/>
    <property type="molecule type" value="Genomic_DNA"/>
</dbReference>
<dbReference type="GO" id="GO:0016491">
    <property type="term" value="F:oxidoreductase activity"/>
    <property type="evidence" value="ECO:0007669"/>
    <property type="project" value="TreeGrafter"/>
</dbReference>
<feature type="region of interest" description="Disordered" evidence="1">
    <location>
        <begin position="346"/>
        <end position="376"/>
    </location>
</feature>
<sequence>MASVNLSKEEILKNLNSVDIDCTLRNNAIIAAGEFNDAEITAALEKLCTAPDPATRYFAKKTIKKIKDAQQKSESDPAAAPLVQSANVDTIKNLLASQNPENRQRALKALAASFNPAILPQMIEMLKTEKDPFVIASLVKLVGKYGGAAHVEALSVFLNHEDPRVRANTIEGLELAGTEKIIAYLVPFINDVDNRIKANAVKAISKFKSDEMLEVLGSMIKSEHLWMRDSALFALQQIASDQAVDLLCIAAQDAEKSIANNAMQALIRIGSVYALKKVDELRQTLKEKSSVPLIKKIINASESTAAGDKTGSAQPQSETEPPPADNVKTAGDIRAAENEVLAPVPPQQAEEDPVQSANVTAVQQRAHQASKSGKSEGAFEKLKANIDKKEIALINIFKDDDSLILSKFKIDLEDNFTEYASEINYVALAVSAVEKKKSASEKNEAEEDILPGSALKPSSTEGAARMHNEAKKKMLLDSLRGTKSKK</sequence>
<dbReference type="InterPro" id="IPR004155">
    <property type="entry name" value="PBS_lyase_HEAT"/>
</dbReference>
<dbReference type="STRING" id="1817813.A2008_12915"/>
<feature type="region of interest" description="Disordered" evidence="1">
    <location>
        <begin position="304"/>
        <end position="328"/>
    </location>
</feature>